<dbReference type="Proteomes" id="UP000483293">
    <property type="component" value="Unassembled WGS sequence"/>
</dbReference>
<organism evidence="10 11">
    <name type="scientific">Bifidobacterium platyrrhinorum</name>
    <dbReference type="NCBI Taxonomy" id="2661628"/>
    <lineage>
        <taxon>Bacteria</taxon>
        <taxon>Bacillati</taxon>
        <taxon>Actinomycetota</taxon>
        <taxon>Actinomycetes</taxon>
        <taxon>Bifidobacteriales</taxon>
        <taxon>Bifidobacteriaceae</taxon>
        <taxon>Bifidobacterium</taxon>
    </lineage>
</organism>
<feature type="transmembrane region" description="Helical" evidence="8">
    <location>
        <begin position="258"/>
        <end position="278"/>
    </location>
</feature>
<keyword evidence="3" id="KW-1003">Cell membrane</keyword>
<evidence type="ECO:0000256" key="1">
    <source>
        <dbReference type="ARBA" id="ARBA00004651"/>
    </source>
</evidence>
<feature type="domain" description="ABC transmembrane type-1" evidence="9">
    <location>
        <begin position="72"/>
        <end position="279"/>
    </location>
</feature>
<dbReference type="PROSITE" id="PS50928">
    <property type="entry name" value="ABC_TM1"/>
    <property type="match status" value="1"/>
</dbReference>
<evidence type="ECO:0000313" key="10">
    <source>
        <dbReference type="EMBL" id="NEG55347.1"/>
    </source>
</evidence>
<feature type="transmembrane region" description="Helical" evidence="8">
    <location>
        <begin position="110"/>
        <end position="134"/>
    </location>
</feature>
<dbReference type="NCBIfam" id="TIGR01726">
    <property type="entry name" value="HEQRo_perm_3TM"/>
    <property type="match status" value="1"/>
</dbReference>
<evidence type="ECO:0000256" key="8">
    <source>
        <dbReference type="RuleBase" id="RU363032"/>
    </source>
</evidence>
<evidence type="ECO:0000256" key="7">
    <source>
        <dbReference type="ARBA" id="ARBA00023136"/>
    </source>
</evidence>
<evidence type="ECO:0000256" key="2">
    <source>
        <dbReference type="ARBA" id="ARBA00022448"/>
    </source>
</evidence>
<dbReference type="GO" id="GO:0043190">
    <property type="term" value="C:ATP-binding cassette (ABC) transporter complex"/>
    <property type="evidence" value="ECO:0007669"/>
    <property type="project" value="InterPro"/>
</dbReference>
<keyword evidence="7 8" id="KW-0472">Membrane</keyword>
<dbReference type="Pfam" id="PF00528">
    <property type="entry name" value="BPD_transp_1"/>
    <property type="match status" value="1"/>
</dbReference>
<evidence type="ECO:0000259" key="9">
    <source>
        <dbReference type="PROSITE" id="PS50928"/>
    </source>
</evidence>
<keyword evidence="5" id="KW-0029">Amino-acid transport</keyword>
<dbReference type="PANTHER" id="PTHR30614">
    <property type="entry name" value="MEMBRANE COMPONENT OF AMINO ACID ABC TRANSPORTER"/>
    <property type="match status" value="1"/>
</dbReference>
<comment type="subcellular location">
    <subcellularLocation>
        <location evidence="1 8">Cell membrane</location>
        <topology evidence="1 8">Multi-pass membrane protein</topology>
    </subcellularLocation>
</comment>
<dbReference type="AlphaFoldDB" id="A0A6L9SRZ4"/>
<gene>
    <name evidence="10" type="ORF">GFD21_06110</name>
</gene>
<reference evidence="10 11" key="1">
    <citation type="submission" date="2019-10" db="EMBL/GenBank/DDBJ databases">
        <title>Bifidobacterium from non-human primates.</title>
        <authorList>
            <person name="Modesto M."/>
        </authorList>
    </citation>
    <scope>NUCLEOTIDE SEQUENCE [LARGE SCALE GENOMIC DNA]</scope>
    <source>
        <strain evidence="10 11">SMA15</strain>
    </source>
</reference>
<dbReference type="InterPro" id="IPR035906">
    <property type="entry name" value="MetI-like_sf"/>
</dbReference>
<dbReference type="InterPro" id="IPR010065">
    <property type="entry name" value="AA_ABC_transptr_permease_3TM"/>
</dbReference>
<dbReference type="SUPFAM" id="SSF161098">
    <property type="entry name" value="MetI-like"/>
    <property type="match status" value="1"/>
</dbReference>
<dbReference type="PANTHER" id="PTHR30614:SF0">
    <property type="entry name" value="L-CYSTINE TRANSPORT SYSTEM PERMEASE PROTEIN TCYL"/>
    <property type="match status" value="1"/>
</dbReference>
<dbReference type="RefSeq" id="WP_163197053.1">
    <property type="nucleotide sequence ID" value="NZ_WHZV01000004.1"/>
</dbReference>
<keyword evidence="6 8" id="KW-1133">Transmembrane helix</keyword>
<dbReference type="GO" id="GO:0022857">
    <property type="term" value="F:transmembrane transporter activity"/>
    <property type="evidence" value="ECO:0007669"/>
    <property type="project" value="InterPro"/>
</dbReference>
<dbReference type="InterPro" id="IPR000515">
    <property type="entry name" value="MetI-like"/>
</dbReference>
<name>A0A6L9SRZ4_9BIFI</name>
<dbReference type="CDD" id="cd06261">
    <property type="entry name" value="TM_PBP2"/>
    <property type="match status" value="1"/>
</dbReference>
<dbReference type="GO" id="GO:0006865">
    <property type="term" value="P:amino acid transport"/>
    <property type="evidence" value="ECO:0007669"/>
    <property type="project" value="UniProtKB-KW"/>
</dbReference>
<feature type="transmembrane region" description="Helical" evidence="8">
    <location>
        <begin position="62"/>
        <end position="90"/>
    </location>
</feature>
<feature type="transmembrane region" description="Helical" evidence="8">
    <location>
        <begin position="234"/>
        <end position="252"/>
    </location>
</feature>
<keyword evidence="2 8" id="KW-0813">Transport</keyword>
<proteinExistence type="inferred from homology"/>
<evidence type="ECO:0000256" key="3">
    <source>
        <dbReference type="ARBA" id="ARBA00022475"/>
    </source>
</evidence>
<dbReference type="EMBL" id="WHZV01000004">
    <property type="protein sequence ID" value="NEG55347.1"/>
    <property type="molecule type" value="Genomic_DNA"/>
</dbReference>
<dbReference type="Gene3D" id="1.10.3720.10">
    <property type="entry name" value="MetI-like"/>
    <property type="match status" value="1"/>
</dbReference>
<evidence type="ECO:0000256" key="5">
    <source>
        <dbReference type="ARBA" id="ARBA00022970"/>
    </source>
</evidence>
<evidence type="ECO:0000313" key="11">
    <source>
        <dbReference type="Proteomes" id="UP000483293"/>
    </source>
</evidence>
<protein>
    <submittedName>
        <fullName evidence="10">ABC transporter permease subunit</fullName>
    </submittedName>
</protein>
<comment type="caution">
    <text evidence="10">The sequence shown here is derived from an EMBL/GenBank/DDBJ whole genome shotgun (WGS) entry which is preliminary data.</text>
</comment>
<evidence type="ECO:0000256" key="4">
    <source>
        <dbReference type="ARBA" id="ARBA00022692"/>
    </source>
</evidence>
<dbReference type="InterPro" id="IPR043429">
    <property type="entry name" value="ArtM/GltK/GlnP/TcyL/YhdX-like"/>
</dbReference>
<accession>A0A6L9SRZ4</accession>
<feature type="transmembrane region" description="Helical" evidence="8">
    <location>
        <begin position="32"/>
        <end position="50"/>
    </location>
</feature>
<evidence type="ECO:0000256" key="6">
    <source>
        <dbReference type="ARBA" id="ARBA00022989"/>
    </source>
</evidence>
<sequence>MVSNLVSNPVSKNDDGHGALRVVPRRHVARDVVSVVCVLLLAAVVWSAATNERFGWPVVAHYFLSPLVLVGLWNTILVTVLSMLLAFVLGVVVELMNESGAPVLKFISGIYLWVFRGTPLLVQVIILFNISALYPKIGFGIPFTNIGTGPIDVNSVITPFAVGVLALGINEGAYMAEVIRGGILAVPAGQIDAAKSIGMKPMQVFFKIVFPQAIRSIIPATGNQVISMMKASSLVSVIAFPDLLYSVQAIYARNFQTIPLLIVASIWYLIVTTVLMAVQRVVERHYTRKGAER</sequence>
<keyword evidence="11" id="KW-1185">Reference proteome</keyword>
<comment type="similarity">
    <text evidence="8">Belongs to the binding-protein-dependent transport system permease family.</text>
</comment>
<keyword evidence="4 8" id="KW-0812">Transmembrane</keyword>